<dbReference type="PANTHER" id="PTHR48016:SF9">
    <property type="entry name" value="MITOGEN-ACTIVATED PROTEIN KINASE KINASE KINASE 14"/>
    <property type="match status" value="1"/>
</dbReference>
<dbReference type="Ensembl" id="ENSSLDT00000028772.1">
    <property type="protein sequence ID" value="ENSSLDP00000027933.1"/>
    <property type="gene ID" value="ENSSLDG00000021651.1"/>
</dbReference>
<dbReference type="FunFam" id="1.10.510.10:FF:000383">
    <property type="entry name" value="Mitogen-activated protein kinase kinase kinase 14"/>
    <property type="match status" value="1"/>
</dbReference>
<reference evidence="7" key="1">
    <citation type="submission" date="2025-08" db="UniProtKB">
        <authorList>
            <consortium name="Ensembl"/>
        </authorList>
    </citation>
    <scope>IDENTIFICATION</scope>
</reference>
<dbReference type="InterPro" id="IPR008271">
    <property type="entry name" value="Ser/Thr_kinase_AS"/>
</dbReference>
<keyword evidence="3" id="KW-0418">Kinase</keyword>
<dbReference type="OrthoDB" id="5836549at2759"/>
<feature type="domain" description="Protein kinase" evidence="6">
    <location>
        <begin position="417"/>
        <end position="671"/>
    </location>
</feature>
<organism evidence="7 8">
    <name type="scientific">Seriola lalandi dorsalis</name>
    <dbReference type="NCBI Taxonomy" id="1841481"/>
    <lineage>
        <taxon>Eukaryota</taxon>
        <taxon>Metazoa</taxon>
        <taxon>Chordata</taxon>
        <taxon>Craniata</taxon>
        <taxon>Vertebrata</taxon>
        <taxon>Euteleostomi</taxon>
        <taxon>Actinopterygii</taxon>
        <taxon>Neopterygii</taxon>
        <taxon>Teleostei</taxon>
        <taxon>Neoteleostei</taxon>
        <taxon>Acanthomorphata</taxon>
        <taxon>Carangaria</taxon>
        <taxon>Carangiformes</taxon>
        <taxon>Carangidae</taxon>
        <taxon>Seriola</taxon>
    </lineage>
</organism>
<keyword evidence="4" id="KW-0067">ATP-binding</keyword>
<dbReference type="GeneTree" id="ENSGT00940000156497"/>
<dbReference type="RefSeq" id="XP_023274732.1">
    <property type="nucleotide sequence ID" value="XM_023418964.1"/>
</dbReference>
<sequence>MHAYTDREMAIPRMFNSNTPFIIVTGGSELSFLGKEDDGQGCEEEKDSLVQAIAPHLSRVMQHGTAKHVVTEGRDVSEENPCVSIVAQAEREDFQEFSPTCTQCLYSRSQLLKKHRSLGEESAFVSDTEDEDVAGKLPLHHLQRKQRRKTRSRQSQDEGEQPPIIRGLWVQEIDWLKSADGETMSSTEIIPPPPQFTDSASCPCSHGDLHSYIRDKCCSCADACDCVRGLEDVSVSEDQYRSIETDDTSSTDDREDSDSDCGLDQDSESICTHESDSDSSYCAEDDTRVEARVSNSTFDLMRVSGFTSSSCHAEWDLDSTGCVQSLLGFSESAFTPDTVNTSQCAFGVDDLGDVDTVLDELRGKVMRMPKPFVSPFFKDLIKQTLSDWKHNVPVNEGVLFHHQLQPSRSQYREGEEYCTLHHIQNGSYGDVFSVRDKRTGFECAAKRIPLSHFSSEEVSTWSALDSPRVVELFGAVREGLNVVLFMDLKPACLAQLLKEMNSLPEDLALHYLHQSLGALEHLHHRKVLHLDVKVDNVLLSADCRDTFLCDFGLSETLDDSGWSTKAFRGAAFPGTETHMAPEVARGDQLCAKADVWSSCCMLLHMLNGCHPWIRYYSHPLCLQIVNEPPPLWEVPSTCNNFTAKVFRAGLRKDPDRRVSAKELRRKTTKALRAVGGLSPWSVKTACEILHHGKNQTEDTPCSLSLGSTPNKQSAAASAPTMYWVSPWRTTAVDCEDVDSDQDSEVQTDSLTGDWDSQPKSLRDEKDWETGSDSEVDIYMGEEEFTQEKWPKSDKDYEGDWEEEGQEEEEEEKEEEWESSVSTEYLRALRGLFPLLQKGQQTNDSSWGSEPELEYLRDDVAIGTMIRTPSPEPRDDPPSCFSCSDTSQIDASEKDSDHSSDDLSSGVFSSCNSQTDRHLEWLASANQPSSYCFEGVDIWIENVQGECLRIRERRQVKVGHVAIGISDQISGKAFTLETLDRKLVSFDQEIKESGVWLRCVPAPDTCQRWRWRVRDGKLELQE</sequence>
<keyword evidence="8" id="KW-1185">Reference proteome</keyword>
<feature type="compositionally biased region" description="Acidic residues" evidence="5">
    <location>
        <begin position="798"/>
        <end position="817"/>
    </location>
</feature>
<dbReference type="Proteomes" id="UP000261360">
    <property type="component" value="Unplaced"/>
</dbReference>
<evidence type="ECO:0000256" key="3">
    <source>
        <dbReference type="ARBA" id="ARBA00022777"/>
    </source>
</evidence>
<dbReference type="STRING" id="1841481.ENSSLDP00000027933"/>
<dbReference type="AlphaFoldDB" id="A0A3B4YIJ3"/>
<evidence type="ECO:0000256" key="4">
    <source>
        <dbReference type="ARBA" id="ARBA00022840"/>
    </source>
</evidence>
<dbReference type="GO" id="GO:0007249">
    <property type="term" value="P:canonical NF-kappaB signal transduction"/>
    <property type="evidence" value="ECO:0007669"/>
    <property type="project" value="TreeGrafter"/>
</dbReference>
<feature type="compositionally biased region" description="Basic residues" evidence="5">
    <location>
        <begin position="138"/>
        <end position="152"/>
    </location>
</feature>
<keyword evidence="1" id="KW-0808">Transferase</keyword>
<accession>A0A3B4YIJ3</accession>
<dbReference type="PANTHER" id="PTHR48016">
    <property type="entry name" value="MAP KINASE KINASE KINASE SSK2-RELATED-RELATED"/>
    <property type="match status" value="1"/>
</dbReference>
<dbReference type="Pfam" id="PF00069">
    <property type="entry name" value="Pkinase"/>
    <property type="match status" value="1"/>
</dbReference>
<dbReference type="SUPFAM" id="SSF56112">
    <property type="entry name" value="Protein kinase-like (PK-like)"/>
    <property type="match status" value="1"/>
</dbReference>
<name>A0A3B4YIJ3_SERLL</name>
<feature type="compositionally biased region" description="Acidic residues" evidence="5">
    <location>
        <begin position="735"/>
        <end position="745"/>
    </location>
</feature>
<reference evidence="7" key="2">
    <citation type="submission" date="2025-09" db="UniProtKB">
        <authorList>
            <consortium name="Ensembl"/>
        </authorList>
    </citation>
    <scope>IDENTIFICATION</scope>
</reference>
<keyword evidence="2" id="KW-0547">Nucleotide-binding</keyword>
<evidence type="ECO:0000256" key="1">
    <source>
        <dbReference type="ARBA" id="ARBA00022679"/>
    </source>
</evidence>
<dbReference type="GO" id="GO:0005524">
    <property type="term" value="F:ATP binding"/>
    <property type="evidence" value="ECO:0007669"/>
    <property type="project" value="UniProtKB-KW"/>
</dbReference>
<dbReference type="KEGG" id="slal:111664391"/>
<feature type="region of interest" description="Disordered" evidence="5">
    <location>
        <begin position="865"/>
        <end position="906"/>
    </location>
</feature>
<evidence type="ECO:0000313" key="8">
    <source>
        <dbReference type="Proteomes" id="UP000261360"/>
    </source>
</evidence>
<dbReference type="InterPro" id="IPR011009">
    <property type="entry name" value="Kinase-like_dom_sf"/>
</dbReference>
<evidence type="ECO:0000313" key="7">
    <source>
        <dbReference type="Ensembl" id="ENSSLDP00000027933.1"/>
    </source>
</evidence>
<feature type="compositionally biased region" description="Basic and acidic residues" evidence="5">
    <location>
        <begin position="890"/>
        <end position="900"/>
    </location>
</feature>
<dbReference type="Gene3D" id="1.10.510.10">
    <property type="entry name" value="Transferase(Phosphotransferase) domain 1"/>
    <property type="match status" value="1"/>
</dbReference>
<dbReference type="GeneID" id="111664391"/>
<dbReference type="InterPro" id="IPR000719">
    <property type="entry name" value="Prot_kinase_dom"/>
</dbReference>
<evidence type="ECO:0000256" key="2">
    <source>
        <dbReference type="ARBA" id="ARBA00022741"/>
    </source>
</evidence>
<feature type="compositionally biased region" description="Acidic residues" evidence="5">
    <location>
        <begin position="245"/>
        <end position="267"/>
    </location>
</feature>
<feature type="region of interest" description="Disordered" evidence="5">
    <location>
        <begin position="694"/>
        <end position="713"/>
    </location>
</feature>
<dbReference type="Gene3D" id="3.30.200.20">
    <property type="entry name" value="Phosphorylase Kinase, domain 1"/>
    <property type="match status" value="1"/>
</dbReference>
<proteinExistence type="predicted"/>
<feature type="compositionally biased region" description="Acidic residues" evidence="5">
    <location>
        <begin position="769"/>
        <end position="784"/>
    </location>
</feature>
<dbReference type="CTD" id="795766"/>
<dbReference type="RefSeq" id="XP_023274733.1">
    <property type="nucleotide sequence ID" value="XM_023418965.1"/>
</dbReference>
<dbReference type="GO" id="GO:0004672">
    <property type="term" value="F:protein kinase activity"/>
    <property type="evidence" value="ECO:0007669"/>
    <property type="project" value="InterPro"/>
</dbReference>
<feature type="region of interest" description="Disordered" evidence="5">
    <location>
        <begin position="135"/>
        <end position="164"/>
    </location>
</feature>
<dbReference type="PROSITE" id="PS00108">
    <property type="entry name" value="PROTEIN_KINASE_ST"/>
    <property type="match status" value="1"/>
</dbReference>
<feature type="compositionally biased region" description="Basic and acidic residues" evidence="5">
    <location>
        <begin position="785"/>
        <end position="797"/>
    </location>
</feature>
<protein>
    <submittedName>
        <fullName evidence="7">Mitogen-activated protein kinase kinase kinase 14b</fullName>
    </submittedName>
</protein>
<dbReference type="SMART" id="SM00220">
    <property type="entry name" value="S_TKc"/>
    <property type="match status" value="1"/>
</dbReference>
<evidence type="ECO:0000259" key="6">
    <source>
        <dbReference type="PROSITE" id="PS50011"/>
    </source>
</evidence>
<feature type="region of interest" description="Disordered" evidence="5">
    <location>
        <begin position="237"/>
        <end position="280"/>
    </location>
</feature>
<dbReference type="InterPro" id="IPR050538">
    <property type="entry name" value="MAP_kinase_kinase_kinase"/>
</dbReference>
<evidence type="ECO:0000256" key="5">
    <source>
        <dbReference type="SAM" id="MobiDB-lite"/>
    </source>
</evidence>
<dbReference type="PROSITE" id="PS50011">
    <property type="entry name" value="PROTEIN_KINASE_DOM"/>
    <property type="match status" value="1"/>
</dbReference>
<feature type="compositionally biased region" description="Polar residues" evidence="5">
    <location>
        <begin position="697"/>
        <end position="713"/>
    </location>
</feature>
<feature type="region of interest" description="Disordered" evidence="5">
    <location>
        <begin position="735"/>
        <end position="819"/>
    </location>
</feature>